<proteinExistence type="predicted"/>
<accession>A0ABN6N616</accession>
<sequence length="785" mass="82373">MAAALRSHVAAPLALTLALLAVPAAPAAAEEWAAAPLELKVNEVAQEGVVTVLLGADDVLLPLDVATRLHLERLGRRLLVRDAPWLSLRSMAPEVRYELDEPGLALRLTVDPRLLGAAVIDFAPLQRPAGLVLGEARSAFLNYSVQGRSNDQVDAALEGGAGAGGLLFTSGVSRNPTAGWVRGLSALTLDAPAALRRVTAGEAVASTGPLGGSAVLAGLGISREFSLDPYFVRGPLPRTTGLATTPSTVDVYVNGALVKQVPVAPGTFELANLPVTTGNGNIRTVVRDAFGRATELDARYYYSSGLLAKGLDDYAYQAGLLRQNFGRESFDYGGLAFAARHRWGLTEHLTAGYRLEGTTDRVSGGVTATAALWLGELEASAGASGSDRHGGGAGALSWSYRGRQLGVGGYVRAQTERYATLAATALDDRPLLQAGSFVGVPLGDKATLNLEYSASHYRDAGNLDAVLLRTDFRLGARASLLVGGGWSRSPSSGAAFSASAMLSWSFGAGTLGDLSADSANGGAASVGLQRSLPLGEGYGYQLRAGQGDSSGLASGDLQYQGRYGRYEVTYDRRGGGSLASATVAGGLVAIGDRVLPTRPVQDGYALVQVPGVEGVRAFLEGQEVGRTDARGDLLIPNLQAYYGNHVSIRATDVPMTFDVPRSELLIATPVRGGALARFPVEPIQMVGGEVRLEGRPEERPAYGELTIREGERVWSSPIEKSGRFSFERLPPGAHRAEVEWRGGRCEALLLVPDTRDLMVEVGRVSCRAAAAEVAQRVIPVDRAAP</sequence>
<dbReference type="InterPro" id="IPR000015">
    <property type="entry name" value="Fimb_usher"/>
</dbReference>
<organism evidence="2 3">
    <name type="scientific">Anaeromyxobacter paludicola</name>
    <dbReference type="NCBI Taxonomy" id="2918171"/>
    <lineage>
        <taxon>Bacteria</taxon>
        <taxon>Pseudomonadati</taxon>
        <taxon>Myxococcota</taxon>
        <taxon>Myxococcia</taxon>
        <taxon>Myxococcales</taxon>
        <taxon>Cystobacterineae</taxon>
        <taxon>Anaeromyxobacteraceae</taxon>
        <taxon>Anaeromyxobacter</taxon>
    </lineage>
</organism>
<evidence type="ECO:0008006" key="4">
    <source>
        <dbReference type="Google" id="ProtNLM"/>
    </source>
</evidence>
<name>A0ABN6N616_9BACT</name>
<keyword evidence="3" id="KW-1185">Reference proteome</keyword>
<protein>
    <recommendedName>
        <fullName evidence="4">Fimbrial biogenesis outer membrane usher protein</fullName>
    </recommendedName>
</protein>
<dbReference type="PANTHER" id="PTHR30451:SF5">
    <property type="entry name" value="SLR0019 PROTEIN"/>
    <property type="match status" value="1"/>
</dbReference>
<dbReference type="PANTHER" id="PTHR30451">
    <property type="entry name" value="OUTER MEMBRANE USHER PROTEIN"/>
    <property type="match status" value="1"/>
</dbReference>
<feature type="chain" id="PRO_5045547734" description="Fimbrial biogenesis outer membrane usher protein" evidence="1">
    <location>
        <begin position="28"/>
        <end position="785"/>
    </location>
</feature>
<dbReference type="Pfam" id="PF00577">
    <property type="entry name" value="Usher"/>
    <property type="match status" value="2"/>
</dbReference>
<reference evidence="3" key="1">
    <citation type="journal article" date="2022" name="Int. J. Syst. Evol. Microbiol.">
        <title>Anaeromyxobacter oryzae sp. nov., Anaeromyxobacter diazotrophicus sp. nov. and Anaeromyxobacter paludicola sp. nov., isolated from paddy soils.</title>
        <authorList>
            <person name="Itoh H."/>
            <person name="Xu Z."/>
            <person name="Mise K."/>
            <person name="Masuda Y."/>
            <person name="Ushijima N."/>
            <person name="Hayakawa C."/>
            <person name="Shiratori Y."/>
            <person name="Senoo K."/>
        </authorList>
    </citation>
    <scope>NUCLEOTIDE SEQUENCE [LARGE SCALE GENOMIC DNA]</scope>
    <source>
        <strain evidence="3">Red630</strain>
    </source>
</reference>
<dbReference type="EMBL" id="AP025592">
    <property type="protein sequence ID" value="BDG07548.1"/>
    <property type="molecule type" value="Genomic_DNA"/>
</dbReference>
<dbReference type="Gene3D" id="2.60.40.3110">
    <property type="match status" value="1"/>
</dbReference>
<feature type="signal peptide" evidence="1">
    <location>
        <begin position="1"/>
        <end position="27"/>
    </location>
</feature>
<dbReference type="InterPro" id="IPR042186">
    <property type="entry name" value="FimD_plug_dom"/>
</dbReference>
<evidence type="ECO:0000313" key="3">
    <source>
        <dbReference type="Proteomes" id="UP001162734"/>
    </source>
</evidence>
<dbReference type="Gene3D" id="2.60.40.2610">
    <property type="entry name" value="Outer membrane usher protein FimD, plug domain"/>
    <property type="match status" value="1"/>
</dbReference>
<gene>
    <name evidence="2" type="ORF">AMPC_06610</name>
</gene>
<dbReference type="Proteomes" id="UP001162734">
    <property type="component" value="Chromosome"/>
</dbReference>
<evidence type="ECO:0000313" key="2">
    <source>
        <dbReference type="EMBL" id="BDG07548.1"/>
    </source>
</evidence>
<dbReference type="RefSeq" id="WP_248344329.1">
    <property type="nucleotide sequence ID" value="NZ_AP025592.1"/>
</dbReference>
<keyword evidence="1" id="KW-0732">Signal</keyword>
<evidence type="ECO:0000256" key="1">
    <source>
        <dbReference type="SAM" id="SignalP"/>
    </source>
</evidence>